<keyword evidence="2" id="KW-1185">Reference proteome</keyword>
<name>A0ABX1FWB8_9PSEU</name>
<dbReference type="Proteomes" id="UP001515943">
    <property type="component" value="Unassembled WGS sequence"/>
</dbReference>
<feature type="non-terminal residue" evidence="1">
    <location>
        <position position="88"/>
    </location>
</feature>
<protein>
    <submittedName>
        <fullName evidence="1">Uncharacterized protein</fullName>
    </submittedName>
</protein>
<accession>A0ABX1FWB8</accession>
<evidence type="ECO:0000313" key="1">
    <source>
        <dbReference type="EMBL" id="NKE63354.1"/>
    </source>
</evidence>
<gene>
    <name evidence="1" type="ORF">FXN61_44185</name>
</gene>
<organism evidence="1 2">
    <name type="scientific">Lentzea indica</name>
    <dbReference type="NCBI Taxonomy" id="2604800"/>
    <lineage>
        <taxon>Bacteria</taxon>
        <taxon>Bacillati</taxon>
        <taxon>Actinomycetota</taxon>
        <taxon>Actinomycetes</taxon>
        <taxon>Pseudonocardiales</taxon>
        <taxon>Pseudonocardiaceae</taxon>
        <taxon>Lentzea</taxon>
    </lineage>
</organism>
<dbReference type="EMBL" id="VSRL01000344">
    <property type="protein sequence ID" value="NKE63354.1"/>
    <property type="molecule type" value="Genomic_DNA"/>
</dbReference>
<comment type="caution">
    <text evidence="1">The sequence shown here is derived from an EMBL/GenBank/DDBJ whole genome shotgun (WGS) entry which is preliminary data.</text>
</comment>
<sequence length="88" mass="9326">MRGGEVGQVRPAVQLRAEQDAAAVLGDLECSARITERAVRADRLADESDPSAEAVFLVGVRCFAGGDRRQQPYGVVQQTARGLGLAES</sequence>
<proteinExistence type="predicted"/>
<reference evidence="1 2" key="1">
    <citation type="submission" date="2019-08" db="EMBL/GenBank/DDBJ databases">
        <title>Lentzea from Indian Himalayas.</title>
        <authorList>
            <person name="Mandal S."/>
            <person name="Mallick Gupta A."/>
            <person name="Maiti P.K."/>
            <person name="Sarkar J."/>
            <person name="Mandal S."/>
        </authorList>
    </citation>
    <scope>NUCLEOTIDE SEQUENCE [LARGE SCALE GENOMIC DNA]</scope>
    <source>
        <strain evidence="1 2">PSKA42</strain>
    </source>
</reference>
<evidence type="ECO:0000313" key="2">
    <source>
        <dbReference type="Proteomes" id="UP001515943"/>
    </source>
</evidence>
<dbReference type="RefSeq" id="WP_167979942.1">
    <property type="nucleotide sequence ID" value="NZ_VSRL01000344.1"/>
</dbReference>